<accession>A0A943UVT7</accession>
<evidence type="ECO:0000256" key="4">
    <source>
        <dbReference type="SAM" id="Phobius"/>
    </source>
</evidence>
<keyword evidence="4" id="KW-0472">Membrane</keyword>
<dbReference type="CDD" id="cd06170">
    <property type="entry name" value="LuxR_C_like"/>
    <property type="match status" value="1"/>
</dbReference>
<keyword evidence="4" id="KW-1133">Transmembrane helix</keyword>
<dbReference type="SMART" id="SM00421">
    <property type="entry name" value="HTH_LUXR"/>
    <property type="match status" value="1"/>
</dbReference>
<evidence type="ECO:0000256" key="3">
    <source>
        <dbReference type="ARBA" id="ARBA00023163"/>
    </source>
</evidence>
<feature type="domain" description="HTH luxR-type" evidence="5">
    <location>
        <begin position="419"/>
        <end position="484"/>
    </location>
</feature>
<proteinExistence type="predicted"/>
<dbReference type="SUPFAM" id="SSF46894">
    <property type="entry name" value="C-terminal effector domain of the bipartite response regulators"/>
    <property type="match status" value="1"/>
</dbReference>
<name>A0A943UVT7_9ACTN</name>
<evidence type="ECO:0000313" key="6">
    <source>
        <dbReference type="EMBL" id="MBS6940059.1"/>
    </source>
</evidence>
<evidence type="ECO:0000256" key="2">
    <source>
        <dbReference type="ARBA" id="ARBA00023125"/>
    </source>
</evidence>
<dbReference type="Proteomes" id="UP000727506">
    <property type="component" value="Unassembled WGS sequence"/>
</dbReference>
<feature type="transmembrane region" description="Helical" evidence="4">
    <location>
        <begin position="120"/>
        <end position="139"/>
    </location>
</feature>
<reference evidence="6" key="1">
    <citation type="submission" date="2021-02" db="EMBL/GenBank/DDBJ databases">
        <title>Infant gut strain persistence is associated with maternal origin, phylogeny, and functional potential including surface adhesion and iron acquisition.</title>
        <authorList>
            <person name="Lou Y.C."/>
        </authorList>
    </citation>
    <scope>NUCLEOTIDE SEQUENCE</scope>
    <source>
        <strain evidence="6">L2_039_000G1_dasL2_039_000G1_concoct_11</strain>
    </source>
</reference>
<protein>
    <submittedName>
        <fullName evidence="6">Helix-turn-helix transcriptional regulator</fullName>
    </submittedName>
</protein>
<evidence type="ECO:0000256" key="1">
    <source>
        <dbReference type="ARBA" id="ARBA00023015"/>
    </source>
</evidence>
<dbReference type="PRINTS" id="PR00038">
    <property type="entry name" value="HTHLUXR"/>
</dbReference>
<organism evidence="6 7">
    <name type="scientific">Slackia piriformis</name>
    <dbReference type="NCBI Taxonomy" id="626934"/>
    <lineage>
        <taxon>Bacteria</taxon>
        <taxon>Bacillati</taxon>
        <taxon>Actinomycetota</taxon>
        <taxon>Coriobacteriia</taxon>
        <taxon>Eggerthellales</taxon>
        <taxon>Eggerthellaceae</taxon>
        <taxon>Slackia</taxon>
    </lineage>
</organism>
<dbReference type="PANTHER" id="PTHR44688:SF16">
    <property type="entry name" value="DNA-BINDING TRANSCRIPTIONAL ACTIVATOR DEVR_DOSR"/>
    <property type="match status" value="1"/>
</dbReference>
<evidence type="ECO:0000313" key="7">
    <source>
        <dbReference type="Proteomes" id="UP000727506"/>
    </source>
</evidence>
<evidence type="ECO:0000259" key="5">
    <source>
        <dbReference type="PROSITE" id="PS50043"/>
    </source>
</evidence>
<keyword evidence="3" id="KW-0804">Transcription</keyword>
<feature type="transmembrane region" description="Helical" evidence="4">
    <location>
        <begin position="91"/>
        <end position="114"/>
    </location>
</feature>
<sequence>MQPLIVLSFLIAYALYFAVPFLPYAAGIACVAAMPVLSWGLWHVDARGRDVFRCDEAGACATGGSHGGEGRALLDELFDGSWELSGMPWRVLAAVLLAAFVGNMVASAAMGFSYENADGLFRGGAFVCACIATMALVPLTSGRQSLGAATVYRITLTFAAIGLVGMLASNGAAVSLCGALVQGCAFFLQVLVFISVSRATWEKALSPLLSFCLAQAVNAAVVVAGNMAGKQVSVWEACRPGAFEWACGAAMLVLFFVLVKQAGDAELAVKAVRECCCAADSRKQGGAGQFFAAMSQIGARKERKGGYSHTDGCVCPGREKRADAVDRDFASQPSKTGIAAPFSCENAVQRGMEGGFSHAACPVGSASTFDVARASLRERGYQEALVVAGASSGACVEGAVRSHCAGGTGASRDEDKAARFAASFGLTKRESEVFSYLSKGRSLPYIADELFVTTGTMKTHTAHIYRKLGVKSKQELLDMFEGWDGD</sequence>
<dbReference type="InterPro" id="IPR036388">
    <property type="entry name" value="WH-like_DNA-bd_sf"/>
</dbReference>
<dbReference type="PANTHER" id="PTHR44688">
    <property type="entry name" value="DNA-BINDING TRANSCRIPTIONAL ACTIVATOR DEVR_DOSR"/>
    <property type="match status" value="1"/>
</dbReference>
<feature type="transmembrane region" description="Helical" evidence="4">
    <location>
        <begin position="241"/>
        <end position="259"/>
    </location>
</feature>
<keyword evidence="4" id="KW-0812">Transmembrane</keyword>
<gene>
    <name evidence="6" type="ORF">KH142_00965</name>
</gene>
<keyword evidence="1" id="KW-0805">Transcription regulation</keyword>
<comment type="caution">
    <text evidence="6">The sequence shown here is derived from an EMBL/GenBank/DDBJ whole genome shotgun (WGS) entry which is preliminary data.</text>
</comment>
<keyword evidence="2" id="KW-0238">DNA-binding</keyword>
<feature type="transmembrane region" description="Helical" evidence="4">
    <location>
        <begin position="208"/>
        <end position="229"/>
    </location>
</feature>
<dbReference type="GO" id="GO:0003677">
    <property type="term" value="F:DNA binding"/>
    <property type="evidence" value="ECO:0007669"/>
    <property type="project" value="UniProtKB-KW"/>
</dbReference>
<dbReference type="InterPro" id="IPR016032">
    <property type="entry name" value="Sig_transdc_resp-reg_C-effctor"/>
</dbReference>
<dbReference type="InterPro" id="IPR000792">
    <property type="entry name" value="Tscrpt_reg_LuxR_C"/>
</dbReference>
<dbReference type="Gene3D" id="1.10.10.10">
    <property type="entry name" value="Winged helix-like DNA-binding domain superfamily/Winged helix DNA-binding domain"/>
    <property type="match status" value="1"/>
</dbReference>
<dbReference type="GO" id="GO:0006355">
    <property type="term" value="P:regulation of DNA-templated transcription"/>
    <property type="evidence" value="ECO:0007669"/>
    <property type="project" value="InterPro"/>
</dbReference>
<dbReference type="EMBL" id="JAGZSV010000007">
    <property type="protein sequence ID" value="MBS6940059.1"/>
    <property type="molecule type" value="Genomic_DNA"/>
</dbReference>
<dbReference type="AlphaFoldDB" id="A0A943UVT7"/>
<dbReference type="PROSITE" id="PS50043">
    <property type="entry name" value="HTH_LUXR_2"/>
    <property type="match status" value="1"/>
</dbReference>
<feature type="transmembrane region" description="Helical" evidence="4">
    <location>
        <begin position="173"/>
        <end position="196"/>
    </location>
</feature>
<dbReference type="Pfam" id="PF00196">
    <property type="entry name" value="GerE"/>
    <property type="match status" value="1"/>
</dbReference>
<feature type="transmembrane region" description="Helical" evidence="4">
    <location>
        <begin position="151"/>
        <end position="167"/>
    </location>
</feature>